<feature type="compositionally biased region" description="Polar residues" evidence="1">
    <location>
        <begin position="58"/>
        <end position="68"/>
    </location>
</feature>
<reference evidence="2" key="1">
    <citation type="submission" date="2021-03" db="EMBL/GenBank/DDBJ databases">
        <title>Whole genome shotgun sequence of Actinoplanes consettensis NBRC 14913.</title>
        <authorList>
            <person name="Komaki H."/>
            <person name="Tamura T."/>
        </authorList>
    </citation>
    <scope>NUCLEOTIDE SEQUENCE</scope>
    <source>
        <strain evidence="2">NBRC 14913</strain>
    </source>
</reference>
<accession>A0A919T3D4</accession>
<dbReference type="Proteomes" id="UP000680865">
    <property type="component" value="Unassembled WGS sequence"/>
</dbReference>
<gene>
    <name evidence="2" type="ORF">Aco04nite_90900</name>
</gene>
<evidence type="ECO:0000313" key="3">
    <source>
        <dbReference type="Proteomes" id="UP000680865"/>
    </source>
</evidence>
<organism evidence="2 3">
    <name type="scientific">Winogradskya consettensis</name>
    <dbReference type="NCBI Taxonomy" id="113560"/>
    <lineage>
        <taxon>Bacteria</taxon>
        <taxon>Bacillati</taxon>
        <taxon>Actinomycetota</taxon>
        <taxon>Actinomycetes</taxon>
        <taxon>Micromonosporales</taxon>
        <taxon>Micromonosporaceae</taxon>
        <taxon>Winogradskya</taxon>
    </lineage>
</organism>
<proteinExistence type="predicted"/>
<feature type="region of interest" description="Disordered" evidence="1">
    <location>
        <begin position="28"/>
        <end position="79"/>
    </location>
</feature>
<keyword evidence="3" id="KW-1185">Reference proteome</keyword>
<name>A0A919T3D4_9ACTN</name>
<dbReference type="EMBL" id="BOQP01000063">
    <property type="protein sequence ID" value="GIM84324.1"/>
    <property type="molecule type" value="Genomic_DNA"/>
</dbReference>
<comment type="caution">
    <text evidence="2">The sequence shown here is derived from an EMBL/GenBank/DDBJ whole genome shotgun (WGS) entry which is preliminary data.</text>
</comment>
<evidence type="ECO:0000256" key="1">
    <source>
        <dbReference type="SAM" id="MobiDB-lite"/>
    </source>
</evidence>
<evidence type="ECO:0000313" key="2">
    <source>
        <dbReference type="EMBL" id="GIM84324.1"/>
    </source>
</evidence>
<protein>
    <submittedName>
        <fullName evidence="2">Uncharacterized protein</fullName>
    </submittedName>
</protein>
<sequence>MLGGAGGRTPSQTNACCCMEMLLSNGAPIDTRRAHPSGPQVASPEHPAPRPAHRATLQCGSPTSNTPGTAADPAIRAAS</sequence>
<dbReference type="AlphaFoldDB" id="A0A919T3D4"/>